<reference evidence="1 2" key="1">
    <citation type="submission" date="2010-12" db="EMBL/GenBank/DDBJ databases">
        <title>The Genome Sequence of Coprobacillus sp. strain 29_1.</title>
        <authorList>
            <consortium name="The Broad Institute Genome Sequencing Platform"/>
            <person name="Earl A."/>
            <person name="Ward D."/>
            <person name="Feldgarden M."/>
            <person name="Gevers D."/>
            <person name="Daigneault M."/>
            <person name="Sibley C.D."/>
            <person name="White A."/>
            <person name="Strauss J."/>
            <person name="Allen-Vercoe E."/>
            <person name="Young S.K."/>
            <person name="Zeng Q."/>
            <person name="Gargeya S."/>
            <person name="Fitzgerald M."/>
            <person name="Haas B."/>
            <person name="Abouelleil A."/>
            <person name="Alvarado L."/>
            <person name="Arachchi H.M."/>
            <person name="Berlin A."/>
            <person name="Brown A."/>
            <person name="Chapman S.B."/>
            <person name="Chen Z."/>
            <person name="Dunbar C."/>
            <person name="Freedman E."/>
            <person name="Gearin G."/>
            <person name="Gellesch M."/>
            <person name="Goldberg J."/>
            <person name="Griggs A."/>
            <person name="Gujja S."/>
            <person name="Heilman E."/>
            <person name="Heiman D."/>
            <person name="Howarth C."/>
            <person name="Larson L."/>
            <person name="Lui A."/>
            <person name="MacDonald P.J.P."/>
            <person name="Mehta T."/>
            <person name="Montmayeur A."/>
            <person name="Murphy C."/>
            <person name="Neiman D."/>
            <person name="Pearson M."/>
            <person name="Priest M."/>
            <person name="Roberts A."/>
            <person name="Saif S."/>
            <person name="Shea T."/>
            <person name="Shenoy N."/>
            <person name="Sisk P."/>
            <person name="Stolte C."/>
            <person name="Sykes S."/>
            <person name="White J."/>
            <person name="Yandava C."/>
            <person name="Nusbaum C."/>
            <person name="Birren B."/>
        </authorList>
    </citation>
    <scope>NUCLEOTIDE SEQUENCE [LARGE SCALE GENOMIC DNA]</scope>
    <source>
        <strain evidence="1 2">29_1</strain>
    </source>
</reference>
<accession>E7GG05</accession>
<proteinExistence type="predicted"/>
<name>E7GG05_9FIRM</name>
<dbReference type="EMBL" id="ADKX01000052">
    <property type="protein sequence ID" value="EFW03051.1"/>
    <property type="molecule type" value="Genomic_DNA"/>
</dbReference>
<evidence type="ECO:0000313" key="2">
    <source>
        <dbReference type="Proteomes" id="UP000003157"/>
    </source>
</evidence>
<organism evidence="1 2">
    <name type="scientific">Coprobacillus cateniformis</name>
    <dbReference type="NCBI Taxonomy" id="100884"/>
    <lineage>
        <taxon>Bacteria</taxon>
        <taxon>Bacillati</taxon>
        <taxon>Bacillota</taxon>
        <taxon>Erysipelotrichia</taxon>
        <taxon>Erysipelotrichales</taxon>
        <taxon>Coprobacillaceae</taxon>
        <taxon>Coprobacillus</taxon>
    </lineage>
</organism>
<keyword evidence="2" id="KW-1185">Reference proteome</keyword>
<gene>
    <name evidence="1" type="ORF">HMPREF9488_03698</name>
</gene>
<sequence>MSAFDGWYFRIVDDQVSVAVIIGIAKTQDKWEVFYTLCQSMEKVSYDIKDFVYQEEPFAISIKDSIFKKHYIYIDD</sequence>
<dbReference type="RefSeq" id="WP_008790780.1">
    <property type="nucleotide sequence ID" value="NZ_CAUHJZ010000005.1"/>
</dbReference>
<dbReference type="STRING" id="100884.GCA_000269565_02709"/>
<dbReference type="Proteomes" id="UP000003157">
    <property type="component" value="Unassembled WGS sequence"/>
</dbReference>
<dbReference type="HOGENOM" id="CLU_2648310_0_0_9"/>
<protein>
    <submittedName>
        <fullName evidence="1">Uncharacterized protein</fullName>
    </submittedName>
</protein>
<evidence type="ECO:0000313" key="1">
    <source>
        <dbReference type="EMBL" id="EFW03051.1"/>
    </source>
</evidence>
<comment type="caution">
    <text evidence="1">The sequence shown here is derived from an EMBL/GenBank/DDBJ whole genome shotgun (WGS) entry which is preliminary data.</text>
</comment>
<dbReference type="AlphaFoldDB" id="E7GG05"/>